<dbReference type="Pfam" id="PF00669">
    <property type="entry name" value="Flagellin_N"/>
    <property type="match status" value="1"/>
</dbReference>
<evidence type="ECO:0000259" key="6">
    <source>
        <dbReference type="Pfam" id="PF00700"/>
    </source>
</evidence>
<feature type="domain" description="Flagellin N-terminal" evidence="5">
    <location>
        <begin position="5"/>
        <end position="141"/>
    </location>
</feature>
<dbReference type="AlphaFoldDB" id="A0A1T4V8A1"/>
<gene>
    <name evidence="7" type="ORF">SAMN02745213_01053</name>
</gene>
<keyword evidence="7" id="KW-0282">Flagellum</keyword>
<keyword evidence="2 4" id="KW-0964">Secreted</keyword>
<dbReference type="InterPro" id="IPR042187">
    <property type="entry name" value="Flagellin_C_sub2"/>
</dbReference>
<evidence type="ECO:0000256" key="3">
    <source>
        <dbReference type="ARBA" id="ARBA00023143"/>
    </source>
</evidence>
<reference evidence="8" key="1">
    <citation type="submission" date="2017-02" db="EMBL/GenBank/DDBJ databases">
        <authorList>
            <person name="Varghese N."/>
            <person name="Submissions S."/>
        </authorList>
    </citation>
    <scope>NUCLEOTIDE SEQUENCE [LARGE SCALE GENOMIC DNA]</scope>
    <source>
        <strain evidence="8">DSM 3072</strain>
    </source>
</reference>
<name>A0A1T4V8A1_9GAMM</name>
<keyword evidence="7" id="KW-0966">Cell projection</keyword>
<dbReference type="InterPro" id="IPR001029">
    <property type="entry name" value="Flagellin_N"/>
</dbReference>
<proteinExistence type="inferred from homology"/>
<comment type="subcellular location">
    <subcellularLocation>
        <location evidence="4">Secreted</location>
    </subcellularLocation>
    <subcellularLocation>
        <location evidence="4">Bacterial flagellum</location>
    </subcellularLocation>
</comment>
<dbReference type="Pfam" id="PF00700">
    <property type="entry name" value="Flagellin_C"/>
    <property type="match status" value="1"/>
</dbReference>
<dbReference type="PRINTS" id="PR00207">
    <property type="entry name" value="FLAGELLIN"/>
</dbReference>
<dbReference type="EMBL" id="FUXX01000013">
    <property type="protein sequence ID" value="SKA61179.1"/>
    <property type="molecule type" value="Genomic_DNA"/>
</dbReference>
<protein>
    <recommendedName>
        <fullName evidence="4">Flagellin</fullName>
    </recommendedName>
</protein>
<dbReference type="Gene3D" id="6.10.10.10">
    <property type="entry name" value="Flagellar export chaperone, C-terminal domain"/>
    <property type="match status" value="1"/>
</dbReference>
<dbReference type="InterPro" id="IPR046358">
    <property type="entry name" value="Flagellin_C"/>
</dbReference>
<dbReference type="STRING" id="83771.SAMN02910357_01780"/>
<organism evidence="7 8">
    <name type="scientific">Succinivibrio dextrinosolvens DSM 3072</name>
    <dbReference type="NCBI Taxonomy" id="1123324"/>
    <lineage>
        <taxon>Bacteria</taxon>
        <taxon>Pseudomonadati</taxon>
        <taxon>Pseudomonadota</taxon>
        <taxon>Gammaproteobacteria</taxon>
        <taxon>Aeromonadales</taxon>
        <taxon>Succinivibrionaceae</taxon>
        <taxon>Succinivibrio</taxon>
    </lineage>
</organism>
<dbReference type="PANTHER" id="PTHR42792:SF2">
    <property type="entry name" value="FLAGELLIN"/>
    <property type="match status" value="1"/>
</dbReference>
<dbReference type="GO" id="GO:0005576">
    <property type="term" value="C:extracellular region"/>
    <property type="evidence" value="ECO:0007669"/>
    <property type="project" value="UniProtKB-SubCell"/>
</dbReference>
<dbReference type="InterPro" id="IPR001492">
    <property type="entry name" value="Flagellin"/>
</dbReference>
<dbReference type="RefSeq" id="WP_078928562.1">
    <property type="nucleotide sequence ID" value="NZ_FUXX01000013.1"/>
</dbReference>
<keyword evidence="8" id="KW-1185">Reference proteome</keyword>
<dbReference type="SUPFAM" id="SSF64518">
    <property type="entry name" value="Phase 1 flagellin"/>
    <property type="match status" value="1"/>
</dbReference>
<evidence type="ECO:0000256" key="2">
    <source>
        <dbReference type="ARBA" id="ARBA00022525"/>
    </source>
</evidence>
<comment type="function">
    <text evidence="4">Flagellin is the subunit protein which polymerizes to form the filaments of bacterial flagella.</text>
</comment>
<dbReference type="Proteomes" id="UP000242432">
    <property type="component" value="Unassembled WGS sequence"/>
</dbReference>
<comment type="similarity">
    <text evidence="1 4">Belongs to the bacterial flagellin family.</text>
</comment>
<evidence type="ECO:0000259" key="5">
    <source>
        <dbReference type="Pfam" id="PF00669"/>
    </source>
</evidence>
<evidence type="ECO:0000313" key="7">
    <source>
        <dbReference type="EMBL" id="SKA61179.1"/>
    </source>
</evidence>
<dbReference type="GO" id="GO:0009288">
    <property type="term" value="C:bacterial-type flagellum"/>
    <property type="evidence" value="ECO:0007669"/>
    <property type="project" value="UniProtKB-SubCell"/>
</dbReference>
<evidence type="ECO:0000256" key="1">
    <source>
        <dbReference type="ARBA" id="ARBA00005709"/>
    </source>
</evidence>
<dbReference type="PANTHER" id="PTHR42792">
    <property type="entry name" value="FLAGELLIN"/>
    <property type="match status" value="1"/>
</dbReference>
<dbReference type="Gene3D" id="1.20.1330.10">
    <property type="entry name" value="f41 fragment of flagellin, N-terminal domain"/>
    <property type="match status" value="2"/>
</dbReference>
<evidence type="ECO:0000256" key="4">
    <source>
        <dbReference type="RuleBase" id="RU362073"/>
    </source>
</evidence>
<evidence type="ECO:0000313" key="8">
    <source>
        <dbReference type="Proteomes" id="UP000242432"/>
    </source>
</evidence>
<dbReference type="GO" id="GO:0005198">
    <property type="term" value="F:structural molecule activity"/>
    <property type="evidence" value="ECO:0007669"/>
    <property type="project" value="UniProtKB-UniRule"/>
</dbReference>
<sequence>MALYVTTNVSSLNSQRRLSSATKSLDTTYQRLSSGLRINSARDDAAGLQISNRLTNQINGLKQGNRNANDGIALCQTMEGALDETTYMLQRIRTLAIQAANGTNTQIDRDSIQQEITQLSAEITRIACKTFFAGRQCLAGVDGAHKGGVLDQSGKVTFQVGAYAFDTLSVSMSAGFTLSGIYSLYLKTNGGEEISKEKTKTDICSNGLYINAAGFYEFNCYTQDNAEYTIQSIDNLINIVDSKRAELGAIQNRMESTIRNQENVAENVSDARSRIRDADYAEESANLAAQNILQQASTTVLTQANQRPSIAMSLLSGG</sequence>
<accession>A0A1T4V8A1</accession>
<feature type="domain" description="Flagellin C-terminal" evidence="6">
    <location>
        <begin position="230"/>
        <end position="314"/>
    </location>
</feature>
<keyword evidence="7" id="KW-0969">Cilium</keyword>
<keyword evidence="3 4" id="KW-0975">Bacterial flagellum</keyword>